<dbReference type="AlphaFoldDB" id="K3ZGP9"/>
<dbReference type="HOGENOM" id="CLU_3351947_0_0_1"/>
<protein>
    <submittedName>
        <fullName evidence="2">Uncharacterized protein</fullName>
    </submittedName>
</protein>
<dbReference type="Proteomes" id="UP000004995">
    <property type="component" value="Unassembled WGS sequence"/>
</dbReference>
<name>K3ZGP9_SETIT</name>
<reference evidence="3" key="1">
    <citation type="journal article" date="2012" name="Nat. Biotechnol.">
        <title>Reference genome sequence of the model plant Setaria.</title>
        <authorList>
            <person name="Bennetzen J.L."/>
            <person name="Schmutz J."/>
            <person name="Wang H."/>
            <person name="Percifield R."/>
            <person name="Hawkins J."/>
            <person name="Pontaroli A.C."/>
            <person name="Estep M."/>
            <person name="Feng L."/>
            <person name="Vaughn J.N."/>
            <person name="Grimwood J."/>
            <person name="Jenkins J."/>
            <person name="Barry K."/>
            <person name="Lindquist E."/>
            <person name="Hellsten U."/>
            <person name="Deshpande S."/>
            <person name="Wang X."/>
            <person name="Wu X."/>
            <person name="Mitros T."/>
            <person name="Triplett J."/>
            <person name="Yang X."/>
            <person name="Ye C.Y."/>
            <person name="Mauro-Herrera M."/>
            <person name="Wang L."/>
            <person name="Li P."/>
            <person name="Sharma M."/>
            <person name="Sharma R."/>
            <person name="Ronald P.C."/>
            <person name="Panaud O."/>
            <person name="Kellogg E.A."/>
            <person name="Brutnell T.P."/>
            <person name="Doust A.N."/>
            <person name="Tuskan G.A."/>
            <person name="Rokhsar D."/>
            <person name="Devos K.M."/>
        </authorList>
    </citation>
    <scope>NUCLEOTIDE SEQUENCE [LARGE SCALE GENOMIC DNA]</scope>
    <source>
        <strain evidence="3">cv. Yugu1</strain>
    </source>
</reference>
<feature type="compositionally biased region" description="Low complexity" evidence="1">
    <location>
        <begin position="1"/>
        <end position="14"/>
    </location>
</feature>
<dbReference type="EMBL" id="AGNK02001581">
    <property type="status" value="NOT_ANNOTATED_CDS"/>
    <property type="molecule type" value="Genomic_DNA"/>
</dbReference>
<dbReference type="InParanoid" id="K3ZGP9"/>
<organism evidence="2 3">
    <name type="scientific">Setaria italica</name>
    <name type="common">Foxtail millet</name>
    <name type="synonym">Panicum italicum</name>
    <dbReference type="NCBI Taxonomy" id="4555"/>
    <lineage>
        <taxon>Eukaryota</taxon>
        <taxon>Viridiplantae</taxon>
        <taxon>Streptophyta</taxon>
        <taxon>Embryophyta</taxon>
        <taxon>Tracheophyta</taxon>
        <taxon>Spermatophyta</taxon>
        <taxon>Magnoliopsida</taxon>
        <taxon>Liliopsida</taxon>
        <taxon>Poales</taxon>
        <taxon>Poaceae</taxon>
        <taxon>PACMAD clade</taxon>
        <taxon>Panicoideae</taxon>
        <taxon>Panicodae</taxon>
        <taxon>Paniceae</taxon>
        <taxon>Cenchrinae</taxon>
        <taxon>Setaria</taxon>
    </lineage>
</organism>
<keyword evidence="3" id="KW-1185">Reference proteome</keyword>
<accession>K3ZGP9</accession>
<feature type="region of interest" description="Disordered" evidence="1">
    <location>
        <begin position="1"/>
        <end position="37"/>
    </location>
</feature>
<evidence type="ECO:0000256" key="1">
    <source>
        <dbReference type="SAM" id="MobiDB-lite"/>
    </source>
</evidence>
<sequence>MATAQAAAGGEATELPPDIHGLGESRMSSRLQFHGDL</sequence>
<dbReference type="EnsemblPlants" id="KQL14513">
    <property type="protein sequence ID" value="KQL14513"/>
    <property type="gene ID" value="SETIT_025751mg"/>
</dbReference>
<evidence type="ECO:0000313" key="3">
    <source>
        <dbReference type="Proteomes" id="UP000004995"/>
    </source>
</evidence>
<proteinExistence type="predicted"/>
<dbReference type="Gramene" id="KQL14513">
    <property type="protein sequence ID" value="KQL14513"/>
    <property type="gene ID" value="SETIT_025751mg"/>
</dbReference>
<reference evidence="2" key="2">
    <citation type="submission" date="2018-08" db="UniProtKB">
        <authorList>
            <consortium name="EnsemblPlants"/>
        </authorList>
    </citation>
    <scope>IDENTIFICATION</scope>
    <source>
        <strain evidence="2">Yugu1</strain>
    </source>
</reference>
<evidence type="ECO:0000313" key="2">
    <source>
        <dbReference type="EnsemblPlants" id="KQL14513"/>
    </source>
</evidence>